<feature type="transmembrane region" description="Helical" evidence="1">
    <location>
        <begin position="48"/>
        <end position="75"/>
    </location>
</feature>
<keyword evidence="1" id="KW-0812">Transmembrane</keyword>
<evidence type="ECO:0000313" key="3">
    <source>
        <dbReference type="Proteomes" id="UP001430455"/>
    </source>
</evidence>
<reference evidence="2 3" key="1">
    <citation type="submission" date="2021-06" db="EMBL/GenBank/DDBJ databases">
        <title>Halomicroarcula sp. a new haloarchaeum isolated from saline soil.</title>
        <authorList>
            <person name="Duran-Viseras A."/>
            <person name="Sanchez-Porro C."/>
            <person name="Ventosa A."/>
        </authorList>
    </citation>
    <scope>NUCLEOTIDE SEQUENCE [LARGE SCALE GENOMIC DNA]</scope>
    <source>
        <strain evidence="2 3">F27</strain>
    </source>
</reference>
<feature type="transmembrane region" description="Helical" evidence="1">
    <location>
        <begin position="179"/>
        <end position="201"/>
    </location>
</feature>
<sequence length="268" mass="27976">MTDSENRLLAVFEREFRTIIRSRTYGVIALGFVVAVLALSAIGGVSGYISVILGILTPLEALLVVLGAAFGYRALLADDLSGELDMVRSFPIPRVAYTGGVLLGRVTAIVSIVLASLFIVGVVVQLSPSGSTDYLLRRTAYNGALLFVRFSVLTTIAAVVFFTVITAVSAAVNRLQQAISMVVLVAVMLALGLDVAILTGLATNVLSPSSLPWLLALSPLSAYRGLVLALVIESASAATLQSGSVLANSIGLLGWAIGSLVVSVRLVW</sequence>
<proteinExistence type="predicted"/>
<keyword evidence="1" id="KW-1133">Transmembrane helix</keyword>
<keyword evidence="1" id="KW-0472">Membrane</keyword>
<feature type="transmembrane region" description="Helical" evidence="1">
    <location>
        <begin position="24"/>
        <end position="42"/>
    </location>
</feature>
<accession>A0AAW4PH48</accession>
<evidence type="ECO:0000313" key="2">
    <source>
        <dbReference type="EMBL" id="MBX0296913.1"/>
    </source>
</evidence>
<feature type="transmembrane region" description="Helical" evidence="1">
    <location>
        <begin position="213"/>
        <end position="233"/>
    </location>
</feature>
<gene>
    <name evidence="2" type="ORF">EGH23_18705</name>
</gene>
<dbReference type="EMBL" id="RKLT01000012">
    <property type="protein sequence ID" value="MBX0296913.1"/>
    <property type="molecule type" value="Genomic_DNA"/>
</dbReference>
<dbReference type="Proteomes" id="UP001430455">
    <property type="component" value="Unassembled WGS sequence"/>
</dbReference>
<evidence type="ECO:0000256" key="1">
    <source>
        <dbReference type="SAM" id="Phobius"/>
    </source>
</evidence>
<organism evidence="2 3">
    <name type="scientific">Haloarcula nitratireducens</name>
    <dbReference type="NCBI Taxonomy" id="2487749"/>
    <lineage>
        <taxon>Archaea</taxon>
        <taxon>Methanobacteriati</taxon>
        <taxon>Methanobacteriota</taxon>
        <taxon>Stenosarchaea group</taxon>
        <taxon>Halobacteria</taxon>
        <taxon>Halobacteriales</taxon>
        <taxon>Haloarculaceae</taxon>
        <taxon>Haloarcula</taxon>
    </lineage>
</organism>
<name>A0AAW4PH48_9EURY</name>
<feature type="transmembrane region" description="Helical" evidence="1">
    <location>
        <begin position="245"/>
        <end position="267"/>
    </location>
</feature>
<dbReference type="AlphaFoldDB" id="A0AAW4PH48"/>
<protein>
    <recommendedName>
        <fullName evidence="4">Copper ABC transporter permease</fullName>
    </recommendedName>
</protein>
<feature type="transmembrane region" description="Helical" evidence="1">
    <location>
        <begin position="95"/>
        <end position="124"/>
    </location>
</feature>
<feature type="transmembrane region" description="Helical" evidence="1">
    <location>
        <begin position="144"/>
        <end position="172"/>
    </location>
</feature>
<evidence type="ECO:0008006" key="4">
    <source>
        <dbReference type="Google" id="ProtNLM"/>
    </source>
</evidence>
<keyword evidence="3" id="KW-1185">Reference proteome</keyword>
<dbReference type="RefSeq" id="WP_220581506.1">
    <property type="nucleotide sequence ID" value="NZ_RKLT01000012.1"/>
</dbReference>
<comment type="caution">
    <text evidence="2">The sequence shown here is derived from an EMBL/GenBank/DDBJ whole genome shotgun (WGS) entry which is preliminary data.</text>
</comment>